<evidence type="ECO:0000313" key="2">
    <source>
        <dbReference type="EMBL" id="MBF4808740.1"/>
    </source>
</evidence>
<evidence type="ECO:0000313" key="3">
    <source>
        <dbReference type="Proteomes" id="UP000772566"/>
    </source>
</evidence>
<protein>
    <submittedName>
        <fullName evidence="2">HD domain-containing protein</fullName>
    </submittedName>
</protein>
<proteinExistence type="predicted"/>
<dbReference type="Proteomes" id="UP000772566">
    <property type="component" value="Unassembled WGS sequence"/>
</dbReference>
<organism evidence="2 3">
    <name type="scientific">Lancefieldella parvula</name>
    <dbReference type="NCBI Taxonomy" id="1382"/>
    <lineage>
        <taxon>Bacteria</taxon>
        <taxon>Bacillati</taxon>
        <taxon>Actinomycetota</taxon>
        <taxon>Coriobacteriia</taxon>
        <taxon>Coriobacteriales</taxon>
        <taxon>Atopobiaceae</taxon>
        <taxon>Lancefieldella</taxon>
    </lineage>
</organism>
<dbReference type="PROSITE" id="PS51831">
    <property type="entry name" value="HD"/>
    <property type="match status" value="1"/>
</dbReference>
<feature type="domain" description="HD" evidence="1">
    <location>
        <begin position="25"/>
        <end position="126"/>
    </location>
</feature>
<dbReference type="Pfam" id="PF01966">
    <property type="entry name" value="HD"/>
    <property type="match status" value="1"/>
</dbReference>
<dbReference type="EMBL" id="JABZGT010000014">
    <property type="protein sequence ID" value="MBF4808740.1"/>
    <property type="molecule type" value="Genomic_DNA"/>
</dbReference>
<sequence>MDSKIIDDALDFVKEVFSKDFSGHDYFHTLRVYKMAVRIAQEEGANQEIVALAALLHDVDDIKLSPETHEHKDRAVGFLRQHAVDEATIQVICTAIDEVSFSGTDSVVPSTLEGMCVQDADRLDALGAVGIARTFAYGGSHGRGMYDPDEPPTLNMGGEEYHSHKSTSLNHFYEKLFLLTDMMNTRSGKELGKAREKYMREYVDQFLDEWNGKR</sequence>
<gene>
    <name evidence="2" type="ORF">HXK23_00695</name>
</gene>
<evidence type="ECO:0000259" key="1">
    <source>
        <dbReference type="PROSITE" id="PS51831"/>
    </source>
</evidence>
<dbReference type="InterPro" id="IPR006674">
    <property type="entry name" value="HD_domain"/>
</dbReference>
<dbReference type="CDD" id="cd00077">
    <property type="entry name" value="HDc"/>
    <property type="match status" value="1"/>
</dbReference>
<dbReference type="PANTHER" id="PTHR33594">
    <property type="entry name" value="SUPERFAMILY HYDROLASE, PUTATIVE (AFU_ORTHOLOGUE AFUA_1G03035)-RELATED"/>
    <property type="match status" value="1"/>
</dbReference>
<name>A0A930W3A4_9ACTN</name>
<dbReference type="SMART" id="SM00471">
    <property type="entry name" value="HDc"/>
    <property type="match status" value="1"/>
</dbReference>
<dbReference type="PANTHER" id="PTHR33594:SF1">
    <property type="entry name" value="HD_PDEASE DOMAIN-CONTAINING PROTEIN"/>
    <property type="match status" value="1"/>
</dbReference>
<accession>A0A930W3A4</accession>
<dbReference type="SUPFAM" id="SSF109604">
    <property type="entry name" value="HD-domain/PDEase-like"/>
    <property type="match status" value="1"/>
</dbReference>
<dbReference type="InterPro" id="IPR003607">
    <property type="entry name" value="HD/PDEase_dom"/>
</dbReference>
<dbReference type="Gene3D" id="1.10.3210.50">
    <property type="match status" value="1"/>
</dbReference>
<dbReference type="AlphaFoldDB" id="A0A930W3A4"/>
<reference evidence="2" key="1">
    <citation type="submission" date="2020-04" db="EMBL/GenBank/DDBJ databases">
        <title>Deep metagenomics examines the oral microbiome during advanced dental caries in children, revealing novel taxa and co-occurrences with host molecules.</title>
        <authorList>
            <person name="Baker J.L."/>
            <person name="Morton J.T."/>
            <person name="Dinis M."/>
            <person name="Alvarez R."/>
            <person name="Tran N.C."/>
            <person name="Knight R."/>
            <person name="Edlund A."/>
        </authorList>
    </citation>
    <scope>NUCLEOTIDE SEQUENCE</scope>
    <source>
        <strain evidence="2">JCVI_22A_bin.2</strain>
    </source>
</reference>
<comment type="caution">
    <text evidence="2">The sequence shown here is derived from an EMBL/GenBank/DDBJ whole genome shotgun (WGS) entry which is preliminary data.</text>
</comment>